<dbReference type="EMBL" id="MGET01000060">
    <property type="protein sequence ID" value="OGL88869.1"/>
    <property type="molecule type" value="Genomic_DNA"/>
</dbReference>
<dbReference type="AlphaFoldDB" id="A0A1F7VEC7"/>
<accession>A0A1F7VEC7</accession>
<sequence>MVNVAYSLDNGATWTILASGIRNLGSYLWTLPDIVADRVRIRVQGTDLASVYTEDSSDSAFSIVKAPVASQTAPEPSLPPADNAVAVDTKTPIILELGEPVVEVDTPREEALKLAVGDVLRGVTDPAVYVIRSDGKRAVFPDSETYFSYFDSFDHVVTINDDQLRKLPLGKRVTVRPGTWLVKIQSDPRVYAVEDGGLLRHVPNEDTARFLYGDTWNSQVRDVNVAFFKDYRIGEPLPSNTYLPEGTVFSYEESPQLYVVQNRIRRLFLDAEAFALNHFQDRFVRNISLLFEFEDGEPIQGIDQDLLDALIRS</sequence>
<comment type="caution">
    <text evidence="1">The sequence shown here is derived from an EMBL/GenBank/DDBJ whole genome shotgun (WGS) entry which is preliminary data.</text>
</comment>
<evidence type="ECO:0000313" key="1">
    <source>
        <dbReference type="EMBL" id="OGL88869.1"/>
    </source>
</evidence>
<evidence type="ECO:0000313" key="2">
    <source>
        <dbReference type="Proteomes" id="UP000177574"/>
    </source>
</evidence>
<proteinExistence type="predicted"/>
<gene>
    <name evidence="1" type="ORF">A3I45_01945</name>
</gene>
<dbReference type="Proteomes" id="UP000177574">
    <property type="component" value="Unassembled WGS sequence"/>
</dbReference>
<name>A0A1F7VEC7_9BACT</name>
<reference evidence="1 2" key="1">
    <citation type="journal article" date="2016" name="Nat. Commun.">
        <title>Thousands of microbial genomes shed light on interconnected biogeochemical processes in an aquifer system.</title>
        <authorList>
            <person name="Anantharaman K."/>
            <person name="Brown C.T."/>
            <person name="Hug L.A."/>
            <person name="Sharon I."/>
            <person name="Castelle C.J."/>
            <person name="Probst A.J."/>
            <person name="Thomas B.C."/>
            <person name="Singh A."/>
            <person name="Wilkins M.J."/>
            <person name="Karaoz U."/>
            <person name="Brodie E.L."/>
            <person name="Williams K.H."/>
            <person name="Hubbard S.S."/>
            <person name="Banfield J.F."/>
        </authorList>
    </citation>
    <scope>NUCLEOTIDE SEQUENCE [LARGE SCALE GENOMIC DNA]</scope>
</reference>
<organism evidence="1 2">
    <name type="scientific">Candidatus Uhrbacteria bacterium RIFCSPLOWO2_02_FULL_53_10</name>
    <dbReference type="NCBI Taxonomy" id="1802411"/>
    <lineage>
        <taxon>Bacteria</taxon>
        <taxon>Candidatus Uhriibacteriota</taxon>
    </lineage>
</organism>
<protein>
    <submittedName>
        <fullName evidence="1">Uncharacterized protein</fullName>
    </submittedName>
</protein>